<evidence type="ECO:0000313" key="1">
    <source>
        <dbReference type="EMBL" id="KIX01412.1"/>
    </source>
</evidence>
<dbReference type="RefSeq" id="XP_013268548.1">
    <property type="nucleotide sequence ID" value="XM_013413094.1"/>
</dbReference>
<sequence length="222" mass="25012">MNSERAKKFLRECRPSTWVIAGFFFHDRGSSIQKLVQGFLCEVLCQILKQDKSAVELVPPNIRTQLVKEDGKMGFAIHHYCDSDIRAFTADRLRPEIGQDLAEQSPMLDVLITDVVEKAQEVFLWARLVEELLAGISDGYLLEELRDLLATMPSEPEDLYVRTLNQTRSGSTQMLAKQKYGTYVMLPRHPSTTLSNFPGSSKQLCSSLGIGDLWYLGFPGHG</sequence>
<dbReference type="VEuPathDB" id="FungiDB:Z518_09138"/>
<name>A0A0D2FHC2_9EURO</name>
<gene>
    <name evidence="1" type="ORF">Z518_09138</name>
</gene>
<dbReference type="OrthoDB" id="443402at2759"/>
<reference evidence="1 2" key="1">
    <citation type="submission" date="2015-01" db="EMBL/GenBank/DDBJ databases">
        <title>The Genome Sequence of Rhinocladiella mackenzie CBS 650.93.</title>
        <authorList>
            <consortium name="The Broad Institute Genomics Platform"/>
            <person name="Cuomo C."/>
            <person name="de Hoog S."/>
            <person name="Gorbushina A."/>
            <person name="Stielow B."/>
            <person name="Teixiera M."/>
            <person name="Abouelleil A."/>
            <person name="Chapman S.B."/>
            <person name="Priest M."/>
            <person name="Young S.K."/>
            <person name="Wortman J."/>
            <person name="Nusbaum C."/>
            <person name="Birren B."/>
        </authorList>
    </citation>
    <scope>NUCLEOTIDE SEQUENCE [LARGE SCALE GENOMIC DNA]</scope>
    <source>
        <strain evidence="1 2">CBS 650.93</strain>
    </source>
</reference>
<proteinExistence type="predicted"/>
<dbReference type="AlphaFoldDB" id="A0A0D2FHC2"/>
<organism evidence="1 2">
    <name type="scientific">Rhinocladiella mackenziei CBS 650.93</name>
    <dbReference type="NCBI Taxonomy" id="1442369"/>
    <lineage>
        <taxon>Eukaryota</taxon>
        <taxon>Fungi</taxon>
        <taxon>Dikarya</taxon>
        <taxon>Ascomycota</taxon>
        <taxon>Pezizomycotina</taxon>
        <taxon>Eurotiomycetes</taxon>
        <taxon>Chaetothyriomycetidae</taxon>
        <taxon>Chaetothyriales</taxon>
        <taxon>Herpotrichiellaceae</taxon>
        <taxon>Rhinocladiella</taxon>
    </lineage>
</organism>
<dbReference type="HOGENOM" id="CLU_1245959_0_0_1"/>
<evidence type="ECO:0000313" key="2">
    <source>
        <dbReference type="Proteomes" id="UP000053617"/>
    </source>
</evidence>
<dbReference type="Proteomes" id="UP000053617">
    <property type="component" value="Unassembled WGS sequence"/>
</dbReference>
<protein>
    <submittedName>
        <fullName evidence="1">Uncharacterized protein</fullName>
    </submittedName>
</protein>
<dbReference type="EMBL" id="KN847481">
    <property type="protein sequence ID" value="KIX01412.1"/>
    <property type="molecule type" value="Genomic_DNA"/>
</dbReference>
<keyword evidence="2" id="KW-1185">Reference proteome</keyword>
<accession>A0A0D2FHC2</accession>
<dbReference type="GeneID" id="25297209"/>